<dbReference type="KEGG" id="rama:IDM48_00405"/>
<keyword evidence="4 13" id="KW-0812">Transmembrane</keyword>
<evidence type="ECO:0000256" key="8">
    <source>
        <dbReference type="ARBA" id="ARBA00023136"/>
    </source>
</evidence>
<evidence type="ECO:0000256" key="6">
    <source>
        <dbReference type="ARBA" id="ARBA00022989"/>
    </source>
</evidence>
<protein>
    <recommendedName>
        <fullName evidence="13">Fluoride-specific ion channel FluC</fullName>
    </recommendedName>
</protein>
<dbReference type="HAMAP" id="MF_00454">
    <property type="entry name" value="FluC"/>
    <property type="match status" value="1"/>
</dbReference>
<evidence type="ECO:0000256" key="1">
    <source>
        <dbReference type="ARBA" id="ARBA00004651"/>
    </source>
</evidence>
<evidence type="ECO:0000256" key="2">
    <source>
        <dbReference type="ARBA" id="ARBA00022448"/>
    </source>
</evidence>
<comment type="activity regulation">
    <text evidence="13">Na(+) is not transported, but it plays an essential structural role and its presence is essential for fluoride channel function.</text>
</comment>
<sequence length="130" mass="13312">MNFLLFLGVFISGGAGAWLRFTLDGAAKKTTLGQRIPLGTFLINFTGSFLLGALTGATGMLAGLFGDDIVHTFVLLAGTGFLGGFTTFSTAMVDAVTAASARRPGVFIFAWLAQAILCIVAAALGMGLTA</sequence>
<organism evidence="14 15">
    <name type="scientific">Rothia amarae</name>
    <dbReference type="NCBI Taxonomy" id="169480"/>
    <lineage>
        <taxon>Bacteria</taxon>
        <taxon>Bacillati</taxon>
        <taxon>Actinomycetota</taxon>
        <taxon>Actinomycetes</taxon>
        <taxon>Micrococcales</taxon>
        <taxon>Micrococcaceae</taxon>
        <taxon>Rothia</taxon>
    </lineage>
</organism>
<name>A0A7H2BJW4_9MICC</name>
<evidence type="ECO:0000256" key="9">
    <source>
        <dbReference type="ARBA" id="ARBA00023303"/>
    </source>
</evidence>
<dbReference type="AlphaFoldDB" id="A0A7H2BJW4"/>
<keyword evidence="6 13" id="KW-1133">Transmembrane helix</keyword>
<keyword evidence="7 13" id="KW-0406">Ion transport</keyword>
<feature type="transmembrane region" description="Helical" evidence="13">
    <location>
        <begin position="105"/>
        <end position="128"/>
    </location>
</feature>
<comment type="catalytic activity">
    <reaction evidence="11">
        <text>fluoride(in) = fluoride(out)</text>
        <dbReference type="Rhea" id="RHEA:76159"/>
        <dbReference type="ChEBI" id="CHEBI:17051"/>
    </reaction>
    <physiologicalReaction direction="left-to-right" evidence="11">
        <dbReference type="Rhea" id="RHEA:76160"/>
    </physiologicalReaction>
</comment>
<dbReference type="EMBL" id="CP061538">
    <property type="protein sequence ID" value="QNV39960.1"/>
    <property type="molecule type" value="Genomic_DNA"/>
</dbReference>
<dbReference type="GO" id="GO:0140114">
    <property type="term" value="P:cellular detoxification of fluoride"/>
    <property type="evidence" value="ECO:0007669"/>
    <property type="project" value="UniProtKB-UniRule"/>
</dbReference>
<dbReference type="GO" id="GO:0046872">
    <property type="term" value="F:metal ion binding"/>
    <property type="evidence" value="ECO:0007669"/>
    <property type="project" value="UniProtKB-KW"/>
</dbReference>
<proteinExistence type="inferred from homology"/>
<keyword evidence="13" id="KW-0915">Sodium</keyword>
<feature type="transmembrane region" description="Helical" evidence="13">
    <location>
        <begin position="41"/>
        <end position="66"/>
    </location>
</feature>
<dbReference type="PANTHER" id="PTHR28259">
    <property type="entry name" value="FLUORIDE EXPORT PROTEIN 1-RELATED"/>
    <property type="match status" value="1"/>
</dbReference>
<comment type="similarity">
    <text evidence="10 13">Belongs to the fluoride channel Fluc/FEX (TC 1.A.43) family.</text>
</comment>
<evidence type="ECO:0000256" key="4">
    <source>
        <dbReference type="ARBA" id="ARBA00022692"/>
    </source>
</evidence>
<keyword evidence="3 13" id="KW-1003">Cell membrane</keyword>
<keyword evidence="15" id="KW-1185">Reference proteome</keyword>
<feature type="binding site" evidence="13">
    <location>
        <position position="86"/>
    </location>
    <ligand>
        <name>Na(+)</name>
        <dbReference type="ChEBI" id="CHEBI:29101"/>
        <note>structural</note>
    </ligand>
</feature>
<evidence type="ECO:0000313" key="15">
    <source>
        <dbReference type="Proteomes" id="UP000516421"/>
    </source>
</evidence>
<evidence type="ECO:0000256" key="13">
    <source>
        <dbReference type="HAMAP-Rule" id="MF_00454"/>
    </source>
</evidence>
<keyword evidence="8 13" id="KW-0472">Membrane</keyword>
<dbReference type="GO" id="GO:0062054">
    <property type="term" value="F:fluoride channel activity"/>
    <property type="evidence" value="ECO:0007669"/>
    <property type="project" value="UniProtKB-UniRule"/>
</dbReference>
<feature type="binding site" evidence="13">
    <location>
        <position position="83"/>
    </location>
    <ligand>
        <name>Na(+)</name>
        <dbReference type="ChEBI" id="CHEBI:29101"/>
        <note>structural</note>
    </ligand>
</feature>
<dbReference type="GO" id="GO:0005886">
    <property type="term" value="C:plasma membrane"/>
    <property type="evidence" value="ECO:0007669"/>
    <property type="project" value="UniProtKB-SubCell"/>
</dbReference>
<evidence type="ECO:0000256" key="12">
    <source>
        <dbReference type="ARBA" id="ARBA00049940"/>
    </source>
</evidence>
<dbReference type="Proteomes" id="UP000516421">
    <property type="component" value="Chromosome"/>
</dbReference>
<evidence type="ECO:0000256" key="3">
    <source>
        <dbReference type="ARBA" id="ARBA00022475"/>
    </source>
</evidence>
<dbReference type="Pfam" id="PF02537">
    <property type="entry name" value="CRCB"/>
    <property type="match status" value="1"/>
</dbReference>
<keyword evidence="2 13" id="KW-0813">Transport</keyword>
<keyword evidence="5 13" id="KW-0479">Metal-binding</keyword>
<comment type="function">
    <text evidence="12 13">Fluoride-specific ion channel. Important for reducing fluoride concentration in the cell, thus reducing its toxicity.</text>
</comment>
<dbReference type="RefSeq" id="WP_068169749.1">
    <property type="nucleotide sequence ID" value="NZ_CP061538.1"/>
</dbReference>
<reference evidence="14 15" key="1">
    <citation type="submission" date="2020-09" db="EMBL/GenBank/DDBJ databases">
        <title>Investigation of environmental microbe.</title>
        <authorList>
            <person name="Ou Y."/>
            <person name="Kang Q."/>
        </authorList>
    </citation>
    <scope>NUCLEOTIDE SEQUENCE [LARGE SCALE GENOMIC DNA]</scope>
    <source>
        <strain evidence="14 15">KJZ-9</strain>
    </source>
</reference>
<evidence type="ECO:0000256" key="11">
    <source>
        <dbReference type="ARBA" id="ARBA00035585"/>
    </source>
</evidence>
<dbReference type="InterPro" id="IPR003691">
    <property type="entry name" value="FluC"/>
</dbReference>
<gene>
    <name evidence="13" type="primary">fluC</name>
    <name evidence="13" type="synonym">crcB</name>
    <name evidence="14" type="ORF">IDM48_00405</name>
</gene>
<evidence type="ECO:0000313" key="14">
    <source>
        <dbReference type="EMBL" id="QNV39960.1"/>
    </source>
</evidence>
<comment type="subcellular location">
    <subcellularLocation>
        <location evidence="1 13">Cell membrane</location>
        <topology evidence="1 13">Multi-pass membrane protein</topology>
    </subcellularLocation>
</comment>
<accession>A0A7H2BJW4</accession>
<dbReference type="PANTHER" id="PTHR28259:SF16">
    <property type="entry name" value="FLUORIDE-SPECIFIC ION CHANNEL FLUC 2"/>
    <property type="match status" value="1"/>
</dbReference>
<evidence type="ECO:0000256" key="10">
    <source>
        <dbReference type="ARBA" id="ARBA00035120"/>
    </source>
</evidence>
<evidence type="ECO:0000256" key="7">
    <source>
        <dbReference type="ARBA" id="ARBA00023065"/>
    </source>
</evidence>
<evidence type="ECO:0000256" key="5">
    <source>
        <dbReference type="ARBA" id="ARBA00022723"/>
    </source>
</evidence>
<keyword evidence="9 13" id="KW-0407">Ion channel</keyword>
<feature type="transmembrane region" description="Helical" evidence="13">
    <location>
        <begin position="73"/>
        <end position="93"/>
    </location>
</feature>